<feature type="domain" description="Carbohydrate kinase PfkB" evidence="3">
    <location>
        <begin position="200"/>
        <end position="282"/>
    </location>
</feature>
<evidence type="ECO:0000256" key="2">
    <source>
        <dbReference type="ARBA" id="ARBA00022777"/>
    </source>
</evidence>
<dbReference type="PANTHER" id="PTHR10584">
    <property type="entry name" value="SUGAR KINASE"/>
    <property type="match status" value="1"/>
</dbReference>
<gene>
    <name evidence="4" type="ORF">JOE57_001496</name>
</gene>
<comment type="caution">
    <text evidence="4">The sequence shown here is derived from an EMBL/GenBank/DDBJ whole genome shotgun (WGS) entry which is preliminary data.</text>
</comment>
<dbReference type="RefSeq" id="WP_204917099.1">
    <property type="nucleotide sequence ID" value="NZ_BAAAQP010000002.1"/>
</dbReference>
<name>A0ABS2RHV2_9ACTN</name>
<dbReference type="Proteomes" id="UP000704762">
    <property type="component" value="Unassembled WGS sequence"/>
</dbReference>
<sequence>MAESLRIFVAGPAAWNLLVFLDHLPEPVPQMMAARHSYPTLGGTSAGKALNLRHLGAEVTLRTVLGADAPSGLIRSALESAGVSLIIEEDADGRAEQHLNLMDSAGQRLSIYLHGSQLGPDGPRHDSASVAAMQAADAVIIDLADASRPLLRTARELGLPIWCDLHDYDGVNPFHAEFADAADYLFLSADRMPEPEVFMQQRINAGARLVVCTHGADGATALDGDGGWHQVEAEPISALVDSNGAGDAFLAGFLVSYLRSGLVGDALRSGARQGAATVQSPALAPLPI</sequence>
<dbReference type="EMBL" id="JAFBCF010000001">
    <property type="protein sequence ID" value="MBM7798575.1"/>
    <property type="molecule type" value="Genomic_DNA"/>
</dbReference>
<organism evidence="4 5">
    <name type="scientific">Microlunatus panaciterrae</name>
    <dbReference type="NCBI Taxonomy" id="400768"/>
    <lineage>
        <taxon>Bacteria</taxon>
        <taxon>Bacillati</taxon>
        <taxon>Actinomycetota</taxon>
        <taxon>Actinomycetes</taxon>
        <taxon>Propionibacteriales</taxon>
        <taxon>Propionibacteriaceae</taxon>
        <taxon>Microlunatus</taxon>
    </lineage>
</organism>
<dbReference type="InterPro" id="IPR029056">
    <property type="entry name" value="Ribokinase-like"/>
</dbReference>
<dbReference type="SUPFAM" id="SSF53613">
    <property type="entry name" value="Ribokinase-like"/>
    <property type="match status" value="1"/>
</dbReference>
<evidence type="ECO:0000259" key="3">
    <source>
        <dbReference type="Pfam" id="PF00294"/>
    </source>
</evidence>
<evidence type="ECO:0000313" key="4">
    <source>
        <dbReference type="EMBL" id="MBM7798575.1"/>
    </source>
</evidence>
<dbReference type="PANTHER" id="PTHR10584:SF166">
    <property type="entry name" value="RIBOKINASE"/>
    <property type="match status" value="1"/>
</dbReference>
<dbReference type="InterPro" id="IPR011611">
    <property type="entry name" value="PfkB_dom"/>
</dbReference>
<dbReference type="Gene3D" id="3.40.1190.20">
    <property type="match status" value="1"/>
</dbReference>
<reference evidence="4 5" key="1">
    <citation type="submission" date="2021-01" db="EMBL/GenBank/DDBJ databases">
        <title>Sequencing the genomes of 1000 actinobacteria strains.</title>
        <authorList>
            <person name="Klenk H.-P."/>
        </authorList>
    </citation>
    <scope>NUCLEOTIDE SEQUENCE [LARGE SCALE GENOMIC DNA]</scope>
    <source>
        <strain evidence="4 5">DSM 18662</strain>
    </source>
</reference>
<evidence type="ECO:0000256" key="1">
    <source>
        <dbReference type="ARBA" id="ARBA00022679"/>
    </source>
</evidence>
<proteinExistence type="predicted"/>
<keyword evidence="1" id="KW-0808">Transferase</keyword>
<protein>
    <submittedName>
        <fullName evidence="4">Sugar/nucleoside kinase (Ribokinase family)</fullName>
    </submittedName>
</protein>
<evidence type="ECO:0000313" key="5">
    <source>
        <dbReference type="Proteomes" id="UP000704762"/>
    </source>
</evidence>
<dbReference type="GO" id="GO:0016301">
    <property type="term" value="F:kinase activity"/>
    <property type="evidence" value="ECO:0007669"/>
    <property type="project" value="UniProtKB-KW"/>
</dbReference>
<dbReference type="Pfam" id="PF00294">
    <property type="entry name" value="PfkB"/>
    <property type="match status" value="1"/>
</dbReference>
<accession>A0ABS2RHV2</accession>
<keyword evidence="5" id="KW-1185">Reference proteome</keyword>
<dbReference type="InterPro" id="IPR002173">
    <property type="entry name" value="Carboh/pur_kinase_PfkB_CS"/>
</dbReference>
<dbReference type="PROSITE" id="PS00584">
    <property type="entry name" value="PFKB_KINASES_2"/>
    <property type="match status" value="1"/>
</dbReference>
<keyword evidence="2 4" id="KW-0418">Kinase</keyword>